<dbReference type="EMBL" id="CM020618">
    <property type="protein sequence ID" value="KAK1862057.1"/>
    <property type="molecule type" value="Genomic_DNA"/>
</dbReference>
<name>A0ACC3BVY9_PYRYE</name>
<proteinExistence type="predicted"/>
<dbReference type="Proteomes" id="UP000798662">
    <property type="component" value="Chromosome 1"/>
</dbReference>
<organism evidence="1 2">
    <name type="scientific">Pyropia yezoensis</name>
    <name type="common">Susabi-nori</name>
    <name type="synonym">Porphyra yezoensis</name>
    <dbReference type="NCBI Taxonomy" id="2788"/>
    <lineage>
        <taxon>Eukaryota</taxon>
        <taxon>Rhodophyta</taxon>
        <taxon>Bangiophyceae</taxon>
        <taxon>Bangiales</taxon>
        <taxon>Bangiaceae</taxon>
        <taxon>Pyropia</taxon>
    </lineage>
</organism>
<reference evidence="1" key="1">
    <citation type="submission" date="2019-11" db="EMBL/GenBank/DDBJ databases">
        <title>Nori genome reveals adaptations in red seaweeds to the harsh intertidal environment.</title>
        <authorList>
            <person name="Wang D."/>
            <person name="Mao Y."/>
        </authorList>
    </citation>
    <scope>NUCLEOTIDE SEQUENCE</scope>
    <source>
        <tissue evidence="1">Gametophyte</tissue>
    </source>
</reference>
<evidence type="ECO:0000313" key="1">
    <source>
        <dbReference type="EMBL" id="KAK1862057.1"/>
    </source>
</evidence>
<gene>
    <name evidence="1" type="ORF">I4F81_004633</name>
</gene>
<keyword evidence="2" id="KW-1185">Reference proteome</keyword>
<comment type="caution">
    <text evidence="1">The sequence shown here is derived from an EMBL/GenBank/DDBJ whole genome shotgun (WGS) entry which is preliminary data.</text>
</comment>
<sequence length="620" mass="65500">MLSAPHIFIYQHARSGLPPSPTSTGVRPDAAHRLGNAPGIVDRDTCRRRRRLVPCRAVLGGFLPSARRGPLSTLPTMTSLAISGHRESGQDVRSANVTACVAVANILRSSLGPQGLDKMLVDQVGDVTVTNDGATIVGLLEVEHPAARILTELAQQQDQEVGDGTTSVVILAAELLKRANDLVQDKIHPTNIIGGYRLAIREACKYVREQMATPVEALGRELLVNAAATSLSSKILGSAESSHFANMAVDAVLSIKTGGEKGGFPATYPIKAVHVLKCQGQSARESELLPGVALNCGRAAKGMPSRVSPARVACLDVDLRRTKMKMGVQVQIDDASALNAAQEKELDITRDRVRAILASGANVVLTTKGIDDAALKYFVEAGAIALRRVPLEDVRRVAKATGAVVQGSLADLDGNESLDESQLGAAEEAAEMRIRDDTVTVLRGCRSTAACSVLLRGPNEYMCDEMGRSFHDAVCVVKRTLESGTVVPGGGAVEAALSVHLDEYATSLGTREQLAVAQVAEALLVIPKTLAVNAALDATDLVARLRAAHYKSQTEKGKEELAMSGLDLLTGVVRNSSKAGVVEPALSKVKSIQFAAEAAITILRIDDAINVERKDADPEG</sequence>
<evidence type="ECO:0000313" key="2">
    <source>
        <dbReference type="Proteomes" id="UP000798662"/>
    </source>
</evidence>
<protein>
    <submittedName>
        <fullName evidence="1">Uncharacterized protein</fullName>
    </submittedName>
</protein>
<accession>A0ACC3BVY9</accession>